<organism evidence="2 3">
    <name type="scientific">Winogradskyella rapida</name>
    <dbReference type="NCBI Taxonomy" id="549701"/>
    <lineage>
        <taxon>Bacteria</taxon>
        <taxon>Pseudomonadati</taxon>
        <taxon>Bacteroidota</taxon>
        <taxon>Flavobacteriia</taxon>
        <taxon>Flavobacteriales</taxon>
        <taxon>Flavobacteriaceae</taxon>
        <taxon>Winogradskyella</taxon>
    </lineage>
</organism>
<reference evidence="3" key="1">
    <citation type="journal article" date="2019" name="Int. J. Syst. Evol. Microbiol.">
        <title>The Global Catalogue of Microorganisms (GCM) 10K type strain sequencing project: providing services to taxonomists for standard genome sequencing and annotation.</title>
        <authorList>
            <consortium name="The Broad Institute Genomics Platform"/>
            <consortium name="The Broad Institute Genome Sequencing Center for Infectious Disease"/>
            <person name="Wu L."/>
            <person name="Ma J."/>
        </authorList>
    </citation>
    <scope>NUCLEOTIDE SEQUENCE [LARGE SCALE GENOMIC DNA]</scope>
    <source>
        <strain evidence="3">CCUG 56098</strain>
    </source>
</reference>
<dbReference type="RefSeq" id="WP_386113342.1">
    <property type="nucleotide sequence ID" value="NZ_JBHTKM010000001.1"/>
</dbReference>
<protein>
    <submittedName>
        <fullName evidence="2">Sulfotransferase domain-containing protein</fullName>
    </submittedName>
</protein>
<evidence type="ECO:0000313" key="3">
    <source>
        <dbReference type="Proteomes" id="UP001597086"/>
    </source>
</evidence>
<dbReference type="Proteomes" id="UP001597086">
    <property type="component" value="Unassembled WGS sequence"/>
</dbReference>
<dbReference type="Gene3D" id="3.40.50.300">
    <property type="entry name" value="P-loop containing nucleotide triphosphate hydrolases"/>
    <property type="match status" value="1"/>
</dbReference>
<dbReference type="Pfam" id="PF00685">
    <property type="entry name" value="Sulfotransfer_1"/>
    <property type="match status" value="1"/>
</dbReference>
<evidence type="ECO:0000313" key="2">
    <source>
        <dbReference type="EMBL" id="MFD1014607.1"/>
    </source>
</evidence>
<evidence type="ECO:0000259" key="1">
    <source>
        <dbReference type="Pfam" id="PF00685"/>
    </source>
</evidence>
<proteinExistence type="predicted"/>
<comment type="caution">
    <text evidence="2">The sequence shown here is derived from an EMBL/GenBank/DDBJ whole genome shotgun (WGS) entry which is preliminary data.</text>
</comment>
<gene>
    <name evidence="2" type="ORF">ACFQ13_01625</name>
</gene>
<name>A0ABW3KNP4_9FLAO</name>
<feature type="domain" description="Sulfotransferase" evidence="1">
    <location>
        <begin position="6"/>
        <end position="214"/>
    </location>
</feature>
<dbReference type="EMBL" id="JBHTKM010000001">
    <property type="protein sequence ID" value="MFD1014607.1"/>
    <property type="molecule type" value="Genomic_DNA"/>
</dbReference>
<dbReference type="InterPro" id="IPR000863">
    <property type="entry name" value="Sulfotransferase_dom"/>
</dbReference>
<sequence>MRSFKKHIVIVGSARSGTSWLSETLSQPHRYRMLFEPEQETRTKNGYLLCDKWFHGTVSSKPAKKYLKQVFSNTVDCDWIAQNSNRKWKRHLWPLVPKRFIIKFVRFNLSGLYLREVFNIPVIHIIRNPYDVIRSQLQVQFPWLFDLSHFTAQPDLVAFIKKEFDFNISNYAKLSKTEVLALRWCIENVVPISRFANYLERITVVRYEDLLGDISLLRNICHTFNLEVAPNLDAIYNRPSSKTHPKGALVTNKTMDLSDETIAGINNILDIFKTDLYERRFK</sequence>
<accession>A0ABW3KNP4</accession>
<dbReference type="InterPro" id="IPR027417">
    <property type="entry name" value="P-loop_NTPase"/>
</dbReference>
<keyword evidence="3" id="KW-1185">Reference proteome</keyword>
<dbReference type="SUPFAM" id="SSF52540">
    <property type="entry name" value="P-loop containing nucleoside triphosphate hydrolases"/>
    <property type="match status" value="1"/>
</dbReference>